<dbReference type="GO" id="GO:0055085">
    <property type="term" value="P:transmembrane transport"/>
    <property type="evidence" value="ECO:0007669"/>
    <property type="project" value="InterPro"/>
</dbReference>
<sequence>MANEILTSFLGALQASMSVLLVIFYGVLAAQFDILKGDSTKQISTLCVRMFLPALLITKVGSQLHADTGVRYVPILIWGLFYALSSMLLGWFVARFFKLPSWVTPAISFNNTTALPLLLIESLASTGILDQLLESDTDTVDAALMRAQSYFLVNAMIGDTLTFALGPKLLDGEHAPERKKDDDDDDEDQRKPVDNGPPMGPLFPLAGEQSNGLGTYGGRPGSQDSRQENNEEPHEQTSLLPSFVRSGELAAERYGYDKGGKAWEKFPPWIQSILHFSYAFVHAPLMGAITGAILGLVPPFHKAFFGEPEKGGIFTAWLTDSVKNIGGLFASLQVVVVGAKLSSSLRKMKRGEDSGTVPWTPLVFVTIMRFVIWPAVSIAFIYLIASRTNVLDDDPILWFVMMLMPTGPPAMKLTALADVSGSSEEEKMSIAKFLSVSDFMSRTSYEMNLLESGLTGRTKSDHVCR</sequence>
<dbReference type="AlphaFoldDB" id="A0A8H3EPP9"/>
<feature type="transmembrane region" description="Helical" evidence="6">
    <location>
        <begin position="362"/>
        <end position="384"/>
    </location>
</feature>
<evidence type="ECO:0000256" key="6">
    <source>
        <dbReference type="SAM" id="Phobius"/>
    </source>
</evidence>
<comment type="caution">
    <text evidence="7">The sequence shown here is derived from an EMBL/GenBank/DDBJ whole genome shotgun (WGS) entry which is preliminary data.</text>
</comment>
<gene>
    <name evidence="7" type="ORF">IMSHALPRED_008370</name>
</gene>
<dbReference type="GO" id="GO:0016020">
    <property type="term" value="C:membrane"/>
    <property type="evidence" value="ECO:0007669"/>
    <property type="project" value="UniProtKB-SubCell"/>
</dbReference>
<evidence type="ECO:0000256" key="4">
    <source>
        <dbReference type="ARBA" id="ARBA00023136"/>
    </source>
</evidence>
<proteinExistence type="predicted"/>
<feature type="compositionally biased region" description="Basic and acidic residues" evidence="5">
    <location>
        <begin position="172"/>
        <end position="181"/>
    </location>
</feature>
<feature type="transmembrane region" description="Helical" evidence="6">
    <location>
        <begin position="279"/>
        <end position="301"/>
    </location>
</feature>
<feature type="region of interest" description="Disordered" evidence="5">
    <location>
        <begin position="172"/>
        <end position="242"/>
    </location>
</feature>
<evidence type="ECO:0000256" key="3">
    <source>
        <dbReference type="ARBA" id="ARBA00022989"/>
    </source>
</evidence>
<evidence type="ECO:0008006" key="9">
    <source>
        <dbReference type="Google" id="ProtNLM"/>
    </source>
</evidence>
<comment type="subcellular location">
    <subcellularLocation>
        <location evidence="1">Membrane</location>
        <topology evidence="1">Multi-pass membrane protein</topology>
    </subcellularLocation>
</comment>
<name>A0A8H3EPP9_9LECA</name>
<feature type="transmembrane region" description="Helical" evidence="6">
    <location>
        <begin position="12"/>
        <end position="34"/>
    </location>
</feature>
<dbReference type="PANTHER" id="PTHR31794:SF4">
    <property type="entry name" value="AUXIN EFFLUX TRANSPORTER FAMILY PROTEIN (EUROFUNG)"/>
    <property type="match status" value="1"/>
</dbReference>
<evidence type="ECO:0000313" key="8">
    <source>
        <dbReference type="Proteomes" id="UP000664534"/>
    </source>
</evidence>
<evidence type="ECO:0000256" key="5">
    <source>
        <dbReference type="SAM" id="MobiDB-lite"/>
    </source>
</evidence>
<accession>A0A8H3EPP9</accession>
<keyword evidence="4 6" id="KW-0472">Membrane</keyword>
<evidence type="ECO:0000256" key="1">
    <source>
        <dbReference type="ARBA" id="ARBA00004141"/>
    </source>
</evidence>
<evidence type="ECO:0000256" key="2">
    <source>
        <dbReference type="ARBA" id="ARBA00022692"/>
    </source>
</evidence>
<dbReference type="PANTHER" id="PTHR31794">
    <property type="entry name" value="AUXIN EFFLUX TRANSPORTER FAMILY PROTEIN (EUROFUNG)"/>
    <property type="match status" value="1"/>
</dbReference>
<dbReference type="InterPro" id="IPR004776">
    <property type="entry name" value="Mem_transp_PIN-like"/>
</dbReference>
<protein>
    <recommendedName>
        <fullName evidence="9">PIN-like protein</fullName>
    </recommendedName>
</protein>
<dbReference type="Proteomes" id="UP000664534">
    <property type="component" value="Unassembled WGS sequence"/>
</dbReference>
<dbReference type="Pfam" id="PF03547">
    <property type="entry name" value="Mem_trans"/>
    <property type="match status" value="1"/>
</dbReference>
<dbReference type="OrthoDB" id="191139at2759"/>
<keyword evidence="3 6" id="KW-1133">Transmembrane helix</keyword>
<feature type="compositionally biased region" description="Basic and acidic residues" evidence="5">
    <location>
        <begin position="225"/>
        <end position="235"/>
    </location>
</feature>
<dbReference type="EMBL" id="CAJPDT010000006">
    <property type="protein sequence ID" value="CAF9909465.1"/>
    <property type="molecule type" value="Genomic_DNA"/>
</dbReference>
<organism evidence="7 8">
    <name type="scientific">Imshaugia aleurites</name>
    <dbReference type="NCBI Taxonomy" id="172621"/>
    <lineage>
        <taxon>Eukaryota</taxon>
        <taxon>Fungi</taxon>
        <taxon>Dikarya</taxon>
        <taxon>Ascomycota</taxon>
        <taxon>Pezizomycotina</taxon>
        <taxon>Lecanoromycetes</taxon>
        <taxon>OSLEUM clade</taxon>
        <taxon>Lecanoromycetidae</taxon>
        <taxon>Lecanorales</taxon>
        <taxon>Lecanorineae</taxon>
        <taxon>Parmeliaceae</taxon>
        <taxon>Imshaugia</taxon>
    </lineage>
</organism>
<feature type="transmembrane region" description="Helical" evidence="6">
    <location>
        <begin position="72"/>
        <end position="94"/>
    </location>
</feature>
<dbReference type="GO" id="GO:0005783">
    <property type="term" value="C:endoplasmic reticulum"/>
    <property type="evidence" value="ECO:0007669"/>
    <property type="project" value="TreeGrafter"/>
</dbReference>
<keyword evidence="2 6" id="KW-0812">Transmembrane</keyword>
<reference evidence="7" key="1">
    <citation type="submission" date="2021-03" db="EMBL/GenBank/DDBJ databases">
        <authorList>
            <person name="Tagirdzhanova G."/>
        </authorList>
    </citation>
    <scope>NUCLEOTIDE SEQUENCE</scope>
</reference>
<keyword evidence="8" id="KW-1185">Reference proteome</keyword>
<evidence type="ECO:0000313" key="7">
    <source>
        <dbReference type="EMBL" id="CAF9909465.1"/>
    </source>
</evidence>